<keyword evidence="7" id="KW-1185">Reference proteome</keyword>
<evidence type="ECO:0000313" key="7">
    <source>
        <dbReference type="Proteomes" id="UP000419743"/>
    </source>
</evidence>
<feature type="domain" description="IclR-ED" evidence="5">
    <location>
        <begin position="72"/>
        <end position="250"/>
    </location>
</feature>
<evidence type="ECO:0000259" key="5">
    <source>
        <dbReference type="PROSITE" id="PS51078"/>
    </source>
</evidence>
<dbReference type="Gene3D" id="1.10.10.10">
    <property type="entry name" value="Winged helix-like DNA-binding domain superfamily/Winged helix DNA-binding domain"/>
    <property type="match status" value="1"/>
</dbReference>
<dbReference type="PROSITE" id="PS51077">
    <property type="entry name" value="HTH_ICLR"/>
    <property type="match status" value="1"/>
</dbReference>
<dbReference type="PROSITE" id="PS51078">
    <property type="entry name" value="ICLR_ED"/>
    <property type="match status" value="1"/>
</dbReference>
<evidence type="ECO:0000256" key="1">
    <source>
        <dbReference type="ARBA" id="ARBA00023015"/>
    </source>
</evidence>
<keyword evidence="1" id="KW-0805">Transcription regulation</keyword>
<keyword evidence="2" id="KW-0238">DNA-binding</keyword>
<dbReference type="AlphaFoldDB" id="A0A7M4DJL5"/>
<dbReference type="SUPFAM" id="SSF55781">
    <property type="entry name" value="GAF domain-like"/>
    <property type="match status" value="1"/>
</dbReference>
<accession>A0A7M4DJL5</accession>
<dbReference type="Proteomes" id="UP000419743">
    <property type="component" value="Unassembled WGS sequence"/>
</dbReference>
<dbReference type="GO" id="GO:0003700">
    <property type="term" value="F:DNA-binding transcription factor activity"/>
    <property type="evidence" value="ECO:0007669"/>
    <property type="project" value="TreeGrafter"/>
</dbReference>
<reference evidence="6 7" key="1">
    <citation type="submission" date="2019-11" db="EMBL/GenBank/DDBJ databases">
        <authorList>
            <person name="Criscuolo A."/>
        </authorList>
    </citation>
    <scope>NUCLEOTIDE SEQUENCE [LARGE SCALE GENOMIC DNA]</scope>
    <source>
        <strain evidence="6">CIP111667</strain>
    </source>
</reference>
<organism evidence="6 7">
    <name type="scientific">Occultella aeris</name>
    <dbReference type="NCBI Taxonomy" id="2761496"/>
    <lineage>
        <taxon>Bacteria</taxon>
        <taxon>Bacillati</taxon>
        <taxon>Actinomycetota</taxon>
        <taxon>Actinomycetes</taxon>
        <taxon>Micrococcales</taxon>
        <taxon>Ruaniaceae</taxon>
        <taxon>Occultella</taxon>
    </lineage>
</organism>
<feature type="domain" description="HTH iclR-type" evidence="4">
    <location>
        <begin position="9"/>
        <end position="71"/>
    </location>
</feature>
<evidence type="ECO:0000259" key="4">
    <source>
        <dbReference type="PROSITE" id="PS51077"/>
    </source>
</evidence>
<evidence type="ECO:0000313" key="6">
    <source>
        <dbReference type="EMBL" id="VZO37235.1"/>
    </source>
</evidence>
<dbReference type="InterPro" id="IPR005471">
    <property type="entry name" value="Tscrpt_reg_IclR_N"/>
</dbReference>
<dbReference type="PANTHER" id="PTHR30136:SF24">
    <property type="entry name" value="HTH-TYPE TRANSCRIPTIONAL REPRESSOR ALLR"/>
    <property type="match status" value="1"/>
</dbReference>
<evidence type="ECO:0000256" key="2">
    <source>
        <dbReference type="ARBA" id="ARBA00023125"/>
    </source>
</evidence>
<dbReference type="InterPro" id="IPR029016">
    <property type="entry name" value="GAF-like_dom_sf"/>
</dbReference>
<proteinExistence type="predicted"/>
<protein>
    <submittedName>
        <fullName evidence="6">HTH-type transcriptional regulator KipR</fullName>
    </submittedName>
</protein>
<dbReference type="SUPFAM" id="SSF46785">
    <property type="entry name" value="Winged helix' DNA-binding domain"/>
    <property type="match status" value="1"/>
</dbReference>
<dbReference type="EMBL" id="CACRYJ010000032">
    <property type="protein sequence ID" value="VZO37235.1"/>
    <property type="molecule type" value="Genomic_DNA"/>
</dbReference>
<name>A0A7M4DJL5_9MICO</name>
<dbReference type="Pfam" id="PF01614">
    <property type="entry name" value="IclR_C"/>
    <property type="match status" value="1"/>
</dbReference>
<gene>
    <name evidence="6" type="primary">kipR_1</name>
    <name evidence="6" type="ORF">HALOF300_02322</name>
</gene>
<keyword evidence="3" id="KW-0804">Transcription</keyword>
<dbReference type="RefSeq" id="WP_197522491.1">
    <property type="nucleotide sequence ID" value="NZ_CACRYJ010000032.1"/>
</dbReference>
<dbReference type="Gene3D" id="3.30.450.40">
    <property type="match status" value="1"/>
</dbReference>
<dbReference type="InterPro" id="IPR036390">
    <property type="entry name" value="WH_DNA-bd_sf"/>
</dbReference>
<dbReference type="InterPro" id="IPR014757">
    <property type="entry name" value="Tscrpt_reg_IclR_C"/>
</dbReference>
<evidence type="ECO:0000256" key="3">
    <source>
        <dbReference type="ARBA" id="ARBA00023163"/>
    </source>
</evidence>
<dbReference type="SMART" id="SM00346">
    <property type="entry name" value="HTH_ICLR"/>
    <property type="match status" value="1"/>
</dbReference>
<sequence length="250" mass="26264">MAAPAAGHLQTVGRALAVLRSFTHENPTRGVSELARELGLDKSQTQRVLATLAAQGFTVLDPVTRRYSLGPALVVLGHLAEHSEGVRHRLEPHLAALSTATGESTVVCVPDGARYRTVAAVDGPGMVRYNTALGRTYPGHLGATGHAIFAFSTVLDAREILVAAGAEDPPAAEVATLQTRHEQVRSLGYAVSTGEFDERVMAISAPILLEGAVFGSVTTLGPPQYMADRSTELIDAVRHAASDIGATLRS</sequence>
<dbReference type="Pfam" id="PF09339">
    <property type="entry name" value="HTH_IclR"/>
    <property type="match status" value="1"/>
</dbReference>
<dbReference type="GO" id="GO:0003677">
    <property type="term" value="F:DNA binding"/>
    <property type="evidence" value="ECO:0007669"/>
    <property type="project" value="UniProtKB-KW"/>
</dbReference>
<comment type="caution">
    <text evidence="6">The sequence shown here is derived from an EMBL/GenBank/DDBJ whole genome shotgun (WGS) entry which is preliminary data.</text>
</comment>
<dbReference type="InterPro" id="IPR036388">
    <property type="entry name" value="WH-like_DNA-bd_sf"/>
</dbReference>
<dbReference type="GO" id="GO:0045892">
    <property type="term" value="P:negative regulation of DNA-templated transcription"/>
    <property type="evidence" value="ECO:0007669"/>
    <property type="project" value="TreeGrafter"/>
</dbReference>
<dbReference type="InterPro" id="IPR050707">
    <property type="entry name" value="HTH_MetabolicPath_Reg"/>
</dbReference>
<dbReference type="PANTHER" id="PTHR30136">
    <property type="entry name" value="HELIX-TURN-HELIX TRANSCRIPTIONAL REGULATOR, ICLR FAMILY"/>
    <property type="match status" value="1"/>
</dbReference>